<comment type="caution">
    <text evidence="1">The sequence shown here is derived from an EMBL/GenBank/DDBJ whole genome shotgun (WGS) entry which is preliminary data.</text>
</comment>
<sequence>VTTLLPGFIKTDMSAGAGDDAALMASLDEGVSAMVDAIEKETTRAALPGLKWQGIDAALRFLPNSVTARFV</sequence>
<feature type="non-terminal residue" evidence="1">
    <location>
        <position position="1"/>
    </location>
</feature>
<reference evidence="1 2" key="1">
    <citation type="journal article" date="2017" name="Poromechanics V (2013)">
        <title>Genomic Characterization of the Arsenic-Tolerant Actinobacterium, &lt;i&gt;Rhodococcus erythropolis&lt;/i&gt; S43.</title>
        <authorList>
            <person name="Retamal-Morales G."/>
            <person name="Mehnert M."/>
            <person name="Schwabe R."/>
            <person name="Tischler D."/>
            <person name="Schloemann M."/>
            <person name="Levican G.J."/>
        </authorList>
    </citation>
    <scope>NUCLEOTIDE SEQUENCE [LARGE SCALE GENOMIC DNA]</scope>
    <source>
        <strain evidence="1 2">S43</strain>
    </source>
</reference>
<dbReference type="AlphaFoldDB" id="A0A5N5DZ29"/>
<gene>
    <name evidence="1" type="ORF">BS297_22630</name>
</gene>
<dbReference type="EMBL" id="MRBO01000607">
    <property type="protein sequence ID" value="KAB2583033.1"/>
    <property type="molecule type" value="Genomic_DNA"/>
</dbReference>
<name>A0A5N5DZ29_RHOER</name>
<accession>A0A5N5DZ29</accession>
<protein>
    <submittedName>
        <fullName evidence="1">Short chain dehydrogenase</fullName>
    </submittedName>
</protein>
<evidence type="ECO:0000313" key="1">
    <source>
        <dbReference type="EMBL" id="KAB2583033.1"/>
    </source>
</evidence>
<proteinExistence type="predicted"/>
<dbReference type="Proteomes" id="UP000325576">
    <property type="component" value="Unassembled WGS sequence"/>
</dbReference>
<organism evidence="1 2">
    <name type="scientific">Rhodococcus erythropolis</name>
    <name type="common">Arthrobacter picolinophilus</name>
    <dbReference type="NCBI Taxonomy" id="1833"/>
    <lineage>
        <taxon>Bacteria</taxon>
        <taxon>Bacillati</taxon>
        <taxon>Actinomycetota</taxon>
        <taxon>Actinomycetes</taxon>
        <taxon>Mycobacteriales</taxon>
        <taxon>Nocardiaceae</taxon>
        <taxon>Rhodococcus</taxon>
        <taxon>Rhodococcus erythropolis group</taxon>
    </lineage>
</organism>
<evidence type="ECO:0000313" key="2">
    <source>
        <dbReference type="Proteomes" id="UP000325576"/>
    </source>
</evidence>